<keyword evidence="2" id="KW-0560">Oxidoreductase</keyword>
<dbReference type="Gene3D" id="3.90.180.10">
    <property type="entry name" value="Medium-chain alcohol dehydrogenases, catalytic domain"/>
    <property type="match status" value="1"/>
</dbReference>
<dbReference type="SUPFAM" id="SSF50129">
    <property type="entry name" value="GroES-like"/>
    <property type="match status" value="1"/>
</dbReference>
<dbReference type="EMBL" id="CP109441">
    <property type="protein sequence ID" value="WUV47043.1"/>
    <property type="molecule type" value="Genomic_DNA"/>
</dbReference>
<evidence type="ECO:0000313" key="4">
    <source>
        <dbReference type="EMBL" id="WUV47043.1"/>
    </source>
</evidence>
<evidence type="ECO:0000256" key="2">
    <source>
        <dbReference type="ARBA" id="ARBA00023002"/>
    </source>
</evidence>
<name>A0ABZ1YVI4_9NOCA</name>
<dbReference type="SMART" id="SM00829">
    <property type="entry name" value="PKS_ER"/>
    <property type="match status" value="1"/>
</dbReference>
<protein>
    <submittedName>
        <fullName evidence="4">Zinc-binding dehydrogenase</fullName>
    </submittedName>
</protein>
<evidence type="ECO:0000313" key="5">
    <source>
        <dbReference type="Proteomes" id="UP001432062"/>
    </source>
</evidence>
<evidence type="ECO:0000259" key="3">
    <source>
        <dbReference type="SMART" id="SM00829"/>
    </source>
</evidence>
<dbReference type="RefSeq" id="WP_327099942.1">
    <property type="nucleotide sequence ID" value="NZ_CP109149.1"/>
</dbReference>
<keyword evidence="1" id="KW-0521">NADP</keyword>
<dbReference type="Gene3D" id="3.40.50.720">
    <property type="entry name" value="NAD(P)-binding Rossmann-like Domain"/>
    <property type="match status" value="1"/>
</dbReference>
<sequence>MKAIVMTGVGGPEVLVAQDVAVPHPGPGELVIRAEAIPVLFPETKLRSGEFPMPVETPVVFGFQAAGAVVEVGDGVDPALLGRRVTVATAGFGSYAEFVCAPAPSVIVIPDALSSEDAAAVLMDGSVALPLLATAALTGTETVLIEAAATGVGSALTQLAKEFGAARVIATAGGPEKSARALALGADEVIDHNAPDWPARLRETLDGTTLDVVFDSIGGGTARDLLAAMTPMRGRILSYGWLSGAPAHISTTDLLPHGLTLTACAGPAWLAEVSRSGAAALDRATTGTLTPRIDSVLPLDEAAKAHQLIEQRSPIGKIVLRP</sequence>
<keyword evidence="5" id="KW-1185">Reference proteome</keyword>
<gene>
    <name evidence="4" type="ORF">OG563_01930</name>
</gene>
<dbReference type="PANTHER" id="PTHR48106:SF18">
    <property type="entry name" value="QUINONE OXIDOREDUCTASE PIG3"/>
    <property type="match status" value="1"/>
</dbReference>
<dbReference type="InterPro" id="IPR020843">
    <property type="entry name" value="ER"/>
</dbReference>
<dbReference type="Proteomes" id="UP001432062">
    <property type="component" value="Chromosome"/>
</dbReference>
<dbReference type="PANTHER" id="PTHR48106">
    <property type="entry name" value="QUINONE OXIDOREDUCTASE PIG3-RELATED"/>
    <property type="match status" value="1"/>
</dbReference>
<dbReference type="InterPro" id="IPR036291">
    <property type="entry name" value="NAD(P)-bd_dom_sf"/>
</dbReference>
<dbReference type="SUPFAM" id="SSF51735">
    <property type="entry name" value="NAD(P)-binding Rossmann-fold domains"/>
    <property type="match status" value="1"/>
</dbReference>
<dbReference type="InterPro" id="IPR013154">
    <property type="entry name" value="ADH-like_N"/>
</dbReference>
<dbReference type="InterPro" id="IPR013149">
    <property type="entry name" value="ADH-like_C"/>
</dbReference>
<evidence type="ECO:0000256" key="1">
    <source>
        <dbReference type="ARBA" id="ARBA00022857"/>
    </source>
</evidence>
<feature type="domain" description="Enoyl reductase (ER)" evidence="3">
    <location>
        <begin position="10"/>
        <end position="320"/>
    </location>
</feature>
<dbReference type="Pfam" id="PF08240">
    <property type="entry name" value="ADH_N"/>
    <property type="match status" value="1"/>
</dbReference>
<reference evidence="4" key="1">
    <citation type="submission" date="2022-10" db="EMBL/GenBank/DDBJ databases">
        <title>The complete genomes of actinobacterial strains from the NBC collection.</title>
        <authorList>
            <person name="Joergensen T.S."/>
            <person name="Alvarez Arevalo M."/>
            <person name="Sterndorff E.B."/>
            <person name="Faurdal D."/>
            <person name="Vuksanovic O."/>
            <person name="Mourched A.-S."/>
            <person name="Charusanti P."/>
            <person name="Shaw S."/>
            <person name="Blin K."/>
            <person name="Weber T."/>
        </authorList>
    </citation>
    <scope>NUCLEOTIDE SEQUENCE</scope>
    <source>
        <strain evidence="4">NBC_01482</strain>
    </source>
</reference>
<accession>A0ABZ1YVI4</accession>
<dbReference type="Pfam" id="PF00107">
    <property type="entry name" value="ADH_zinc_N"/>
    <property type="match status" value="1"/>
</dbReference>
<organism evidence="4 5">
    <name type="scientific">Nocardia vinacea</name>
    <dbReference type="NCBI Taxonomy" id="96468"/>
    <lineage>
        <taxon>Bacteria</taxon>
        <taxon>Bacillati</taxon>
        <taxon>Actinomycetota</taxon>
        <taxon>Actinomycetes</taxon>
        <taxon>Mycobacteriales</taxon>
        <taxon>Nocardiaceae</taxon>
        <taxon>Nocardia</taxon>
    </lineage>
</organism>
<dbReference type="InterPro" id="IPR011032">
    <property type="entry name" value="GroES-like_sf"/>
</dbReference>
<proteinExistence type="predicted"/>